<evidence type="ECO:0000313" key="1">
    <source>
        <dbReference type="EMBL" id="BCJ90882.1"/>
    </source>
</evidence>
<dbReference type="KEGG" id="tso:IZ6_16170"/>
<dbReference type="Proteomes" id="UP000515317">
    <property type="component" value="Chromosome"/>
</dbReference>
<dbReference type="EMBL" id="AP023361">
    <property type="protein sequence ID" value="BCJ90882.1"/>
    <property type="molecule type" value="Genomic_DNA"/>
</dbReference>
<organism evidence="1 2">
    <name type="scientific">Terrihabitans soli</name>
    <dbReference type="NCBI Taxonomy" id="708113"/>
    <lineage>
        <taxon>Bacteria</taxon>
        <taxon>Pseudomonadati</taxon>
        <taxon>Pseudomonadota</taxon>
        <taxon>Alphaproteobacteria</taxon>
        <taxon>Hyphomicrobiales</taxon>
        <taxon>Terrihabitans</taxon>
    </lineage>
</organism>
<protein>
    <submittedName>
        <fullName evidence="1">Uncharacterized protein</fullName>
    </submittedName>
</protein>
<sequence>MFVAFAAAVSPVLAQAPENAPGVTWEAAPLPDVKPVQISLTTDMVERFVASLPTLLAMTRDLDREQGRVDPTAAEEDLSFVLVPYLFDPKIEAHINEKLAEFGFASYAEWANVAHSVSLVEEASDFTGAIDLAGQEQAARAEIEANKALSDEERSKAIDELKSQFAALAEFEPLPGNRETAAPFLERLRAARGR</sequence>
<keyword evidence="2" id="KW-1185">Reference proteome</keyword>
<proteinExistence type="predicted"/>
<gene>
    <name evidence="1" type="ORF">IZ6_16170</name>
</gene>
<reference evidence="1 2" key="1">
    <citation type="submission" date="2020-08" db="EMBL/GenBank/DDBJ databases">
        <title>Genome sequence of Rhizobiales bacterium strain IZ6.</title>
        <authorList>
            <person name="Nakai R."/>
            <person name="Naganuma T."/>
        </authorList>
    </citation>
    <scope>NUCLEOTIDE SEQUENCE [LARGE SCALE GENOMIC DNA]</scope>
    <source>
        <strain evidence="1 2">IZ6</strain>
    </source>
</reference>
<name>A0A6S6QUE2_9HYPH</name>
<dbReference type="AlphaFoldDB" id="A0A6S6QUE2"/>
<accession>A0A6S6QUE2</accession>
<evidence type="ECO:0000313" key="2">
    <source>
        <dbReference type="Proteomes" id="UP000515317"/>
    </source>
</evidence>